<name>A0AAF0PR64_SOLVR</name>
<gene>
    <name evidence="1" type="ORF">MTR67_002611</name>
</gene>
<dbReference type="Gene3D" id="3.10.10.10">
    <property type="entry name" value="HIV Type 1 Reverse Transcriptase, subunit A, domain 1"/>
    <property type="match status" value="1"/>
</dbReference>
<proteinExistence type="predicted"/>
<dbReference type="InterPro" id="IPR050951">
    <property type="entry name" value="Retrovirus_Pol_polyprotein"/>
</dbReference>
<dbReference type="AlphaFoldDB" id="A0AAF0PR64"/>
<dbReference type="PANTHER" id="PTHR37984:SF5">
    <property type="entry name" value="PROTEIN NYNRIN-LIKE"/>
    <property type="match status" value="1"/>
</dbReference>
<dbReference type="SUPFAM" id="SSF56672">
    <property type="entry name" value="DNA/RNA polymerases"/>
    <property type="match status" value="2"/>
</dbReference>
<accession>A0AAF0PR64</accession>
<dbReference type="FunFam" id="3.30.70.270:FF:000020">
    <property type="entry name" value="Transposon Tf2-6 polyprotein-like Protein"/>
    <property type="match status" value="1"/>
</dbReference>
<organism evidence="1 2">
    <name type="scientific">Solanum verrucosum</name>
    <dbReference type="NCBI Taxonomy" id="315347"/>
    <lineage>
        <taxon>Eukaryota</taxon>
        <taxon>Viridiplantae</taxon>
        <taxon>Streptophyta</taxon>
        <taxon>Embryophyta</taxon>
        <taxon>Tracheophyta</taxon>
        <taxon>Spermatophyta</taxon>
        <taxon>Magnoliopsida</taxon>
        <taxon>eudicotyledons</taxon>
        <taxon>Gunneridae</taxon>
        <taxon>Pentapetalae</taxon>
        <taxon>asterids</taxon>
        <taxon>lamiids</taxon>
        <taxon>Solanales</taxon>
        <taxon>Solanaceae</taxon>
        <taxon>Solanoideae</taxon>
        <taxon>Solaneae</taxon>
        <taxon>Solanum</taxon>
    </lineage>
</organism>
<dbReference type="InterPro" id="IPR043128">
    <property type="entry name" value="Rev_trsase/Diguanyl_cyclase"/>
</dbReference>
<evidence type="ECO:0000313" key="2">
    <source>
        <dbReference type="Proteomes" id="UP001234989"/>
    </source>
</evidence>
<dbReference type="Gene3D" id="3.30.70.270">
    <property type="match status" value="2"/>
</dbReference>
<evidence type="ECO:0000313" key="1">
    <source>
        <dbReference type="EMBL" id="WMV09226.1"/>
    </source>
</evidence>
<keyword evidence="2" id="KW-1185">Reference proteome</keyword>
<sequence>MISEGCIYHFVRVTDVDFETPTLESVLIVNEFLEVFLDDLPSVPPEREIDFYIDLFPGTQTISIRPYHMDPVELKELNGKLKDMLDKGFIRPNILPWGAPDEHVDYLWVVLQIRKDNQLYAKFSKCEFWLKSVSFLGHIISGEGIKVDSKKIKPVKNWPRPLYLSDIQSFLGLAGYYRWFEEGFSSIAFPLTMLTQKNVKFQWSEACEKSFQELKDI</sequence>
<dbReference type="PANTHER" id="PTHR37984">
    <property type="entry name" value="PROTEIN CBG26694"/>
    <property type="match status" value="1"/>
</dbReference>
<dbReference type="Proteomes" id="UP001234989">
    <property type="component" value="Chromosome 1"/>
</dbReference>
<protein>
    <submittedName>
        <fullName evidence="1">Uncharacterized protein</fullName>
    </submittedName>
</protein>
<reference evidence="1" key="1">
    <citation type="submission" date="2023-08" db="EMBL/GenBank/DDBJ databases">
        <title>A de novo genome assembly of Solanum verrucosum Schlechtendal, a Mexican diploid species geographically isolated from the other diploid A-genome species in potato relatives.</title>
        <authorList>
            <person name="Hosaka K."/>
        </authorList>
    </citation>
    <scope>NUCLEOTIDE SEQUENCE</scope>
    <source>
        <tissue evidence="1">Young leaves</tissue>
    </source>
</reference>
<dbReference type="EMBL" id="CP133612">
    <property type="protein sequence ID" value="WMV09226.1"/>
    <property type="molecule type" value="Genomic_DNA"/>
</dbReference>
<dbReference type="InterPro" id="IPR043502">
    <property type="entry name" value="DNA/RNA_pol_sf"/>
</dbReference>